<keyword evidence="5" id="KW-1133">Transmembrane helix</keyword>
<evidence type="ECO:0000256" key="4">
    <source>
        <dbReference type="SAM" id="Coils"/>
    </source>
</evidence>
<name>A0A495J3U9_9SPHI</name>
<feature type="transmembrane region" description="Helical" evidence="5">
    <location>
        <begin position="296"/>
        <end position="320"/>
    </location>
</feature>
<keyword evidence="5" id="KW-0472">Membrane</keyword>
<feature type="signal peptide" evidence="6">
    <location>
        <begin position="1"/>
        <end position="19"/>
    </location>
</feature>
<dbReference type="Gene3D" id="3.30.565.10">
    <property type="entry name" value="Histidine kinase-like ATPase, C-terminal domain"/>
    <property type="match status" value="1"/>
</dbReference>
<feature type="domain" description="Histidine kinase" evidence="7">
    <location>
        <begin position="459"/>
        <end position="707"/>
    </location>
</feature>
<keyword evidence="4" id="KW-0175">Coiled coil</keyword>
<feature type="coiled-coil region" evidence="4">
    <location>
        <begin position="395"/>
        <end position="450"/>
    </location>
</feature>
<comment type="caution">
    <text evidence="8">The sequence shown here is derived from an EMBL/GenBank/DDBJ whole genome shotgun (WGS) entry which is preliminary data.</text>
</comment>
<dbReference type="Pfam" id="PF02518">
    <property type="entry name" value="HATPase_c"/>
    <property type="match status" value="1"/>
</dbReference>
<feature type="transmembrane region" description="Helical" evidence="5">
    <location>
        <begin position="360"/>
        <end position="377"/>
    </location>
</feature>
<accession>A0A495J3U9</accession>
<dbReference type="InterPro" id="IPR003594">
    <property type="entry name" value="HATPase_dom"/>
</dbReference>
<dbReference type="InterPro" id="IPR011622">
    <property type="entry name" value="7TMR_DISM_rcpt_extracell_dom2"/>
</dbReference>
<protein>
    <recommendedName>
        <fullName evidence="2">histidine kinase</fullName>
        <ecNumber evidence="2">2.7.13.3</ecNumber>
    </recommendedName>
</protein>
<evidence type="ECO:0000259" key="7">
    <source>
        <dbReference type="PROSITE" id="PS50109"/>
    </source>
</evidence>
<dbReference type="Proteomes" id="UP000268007">
    <property type="component" value="Unassembled WGS sequence"/>
</dbReference>
<dbReference type="AlphaFoldDB" id="A0A495J3U9"/>
<dbReference type="Gene3D" id="2.60.40.2380">
    <property type="match status" value="1"/>
</dbReference>
<feature type="transmembrane region" description="Helical" evidence="5">
    <location>
        <begin position="240"/>
        <end position="261"/>
    </location>
</feature>
<keyword evidence="6" id="KW-0732">Signal</keyword>
<dbReference type="PRINTS" id="PR00344">
    <property type="entry name" value="BCTRLSENSOR"/>
</dbReference>
<dbReference type="SMART" id="SM00388">
    <property type="entry name" value="HisKA"/>
    <property type="match status" value="1"/>
</dbReference>
<gene>
    <name evidence="8" type="ORF">BDD43_3862</name>
</gene>
<dbReference type="RefSeq" id="WP_121199124.1">
    <property type="nucleotide sequence ID" value="NZ_RBKU01000001.1"/>
</dbReference>
<dbReference type="Pfam" id="PF07695">
    <property type="entry name" value="7TMR-DISM_7TM"/>
    <property type="match status" value="1"/>
</dbReference>
<dbReference type="PANTHER" id="PTHR43065:SF42">
    <property type="entry name" value="TWO-COMPONENT SENSOR PPRA"/>
    <property type="match status" value="1"/>
</dbReference>
<feature type="transmembrane region" description="Helical" evidence="5">
    <location>
        <begin position="207"/>
        <end position="228"/>
    </location>
</feature>
<evidence type="ECO:0000256" key="6">
    <source>
        <dbReference type="SAM" id="SignalP"/>
    </source>
</evidence>
<proteinExistence type="predicted"/>
<dbReference type="InterPro" id="IPR036097">
    <property type="entry name" value="HisK_dim/P_sf"/>
</dbReference>
<feature type="chain" id="PRO_5019860867" description="histidine kinase" evidence="6">
    <location>
        <begin position="20"/>
        <end position="708"/>
    </location>
</feature>
<dbReference type="InterPro" id="IPR004358">
    <property type="entry name" value="Sig_transdc_His_kin-like_C"/>
</dbReference>
<dbReference type="InterPro" id="IPR036890">
    <property type="entry name" value="HATPase_C_sf"/>
</dbReference>
<dbReference type="Gene3D" id="1.10.287.130">
    <property type="match status" value="1"/>
</dbReference>
<evidence type="ECO:0000256" key="1">
    <source>
        <dbReference type="ARBA" id="ARBA00000085"/>
    </source>
</evidence>
<dbReference type="InterPro" id="IPR005467">
    <property type="entry name" value="His_kinase_dom"/>
</dbReference>
<dbReference type="EMBL" id="RBKU01000001">
    <property type="protein sequence ID" value="RKR83650.1"/>
    <property type="molecule type" value="Genomic_DNA"/>
</dbReference>
<feature type="transmembrane region" description="Helical" evidence="5">
    <location>
        <begin position="273"/>
        <end position="290"/>
    </location>
</feature>
<keyword evidence="9" id="KW-1185">Reference proteome</keyword>
<dbReference type="InterPro" id="IPR011623">
    <property type="entry name" value="7TMR_DISM_rcpt_extracell_dom1"/>
</dbReference>
<feature type="transmembrane region" description="Helical" evidence="5">
    <location>
        <begin position="181"/>
        <end position="200"/>
    </location>
</feature>
<keyword evidence="3" id="KW-0597">Phosphoprotein</keyword>
<sequence>MKKVLLLILLSVQYCHAFAGIDTLTVTENKIELIDRRFFTQVEDPSKKLTINDILKRNDFTNSHTELPSLRVSNPVVWLKINIKNKSSQANIPITIDGVIIDSFDIYCLKSGTQETAHLEPEQIDSDYFSPKETVINCAITPDSTQVVYIRIQSSSPNIIPIEVYSENKYWETLSSKNTGFGIFIGIVLVMVFYNLFLYFIVNDKSYLYYVSYVSFLSASQGLIHGYKLHAVNALILNNYIIPVTRILLWLSITLFVNEFLQLKNQYKKLYKFYCILFYIWIIPAAFIAMGQANVAYSVITLNSTICSVLLLLIGIWLYFDGVKHAKFFMLAWSSLLISVLISVARNKDIVAYNGFTSNILLYGVVLELVLFSVALADKINFYRHQNSESQFLSLKIAKENEKLITEQNIQLENKVLERTKELIESNRNLQGLITNLKAAQSQLVETEKMASLGQLTAGIAHEINNPINFVRSNIKPLKLDFNDLFELLEKYEAVEQQEGWAALLKEPIEFKQKIDIGFIKKEVTDLLDGIEEGASRTAEIVQSLRAFSRTDEVELKPADINKSILNSLVLLRNTIPYYIQITPVFDKIEPINCYPGKLNQVFMNIIHNSIQAIIEKKKHNKENILIQTKDYTDNITIEITDTGVGMTDEVKQKMFDPFFTTKEVGEGTGLGLSIVFGIIEKHKGAIDVKSKSGKGTTITIMLPKTLK</sequence>
<dbReference type="Pfam" id="PF07696">
    <property type="entry name" value="7TMR-DISMED2"/>
    <property type="match status" value="1"/>
</dbReference>
<evidence type="ECO:0000256" key="5">
    <source>
        <dbReference type="SAM" id="Phobius"/>
    </source>
</evidence>
<dbReference type="SUPFAM" id="SSF47384">
    <property type="entry name" value="Homodimeric domain of signal transducing histidine kinase"/>
    <property type="match status" value="1"/>
</dbReference>
<dbReference type="PANTHER" id="PTHR43065">
    <property type="entry name" value="SENSOR HISTIDINE KINASE"/>
    <property type="match status" value="1"/>
</dbReference>
<dbReference type="GO" id="GO:0000155">
    <property type="term" value="F:phosphorelay sensor kinase activity"/>
    <property type="evidence" value="ECO:0007669"/>
    <property type="project" value="InterPro"/>
</dbReference>
<evidence type="ECO:0000256" key="2">
    <source>
        <dbReference type="ARBA" id="ARBA00012438"/>
    </source>
</evidence>
<dbReference type="SUPFAM" id="SSF55874">
    <property type="entry name" value="ATPase domain of HSP90 chaperone/DNA topoisomerase II/histidine kinase"/>
    <property type="match status" value="1"/>
</dbReference>
<dbReference type="EC" id="2.7.13.3" evidence="2"/>
<dbReference type="PROSITE" id="PS50109">
    <property type="entry name" value="HIS_KIN"/>
    <property type="match status" value="1"/>
</dbReference>
<reference evidence="8 9" key="1">
    <citation type="submission" date="2018-10" db="EMBL/GenBank/DDBJ databases">
        <title>Genomic Encyclopedia of Archaeal and Bacterial Type Strains, Phase II (KMG-II): from individual species to whole genera.</title>
        <authorList>
            <person name="Goeker M."/>
        </authorList>
    </citation>
    <scope>NUCLEOTIDE SEQUENCE [LARGE SCALE GENOMIC DNA]</scope>
    <source>
        <strain evidence="8 9">DSM 18602</strain>
    </source>
</reference>
<comment type="catalytic activity">
    <reaction evidence="1">
        <text>ATP + protein L-histidine = ADP + protein N-phospho-L-histidine.</text>
        <dbReference type="EC" id="2.7.13.3"/>
    </reaction>
</comment>
<dbReference type="CDD" id="cd00082">
    <property type="entry name" value="HisKA"/>
    <property type="match status" value="1"/>
</dbReference>
<dbReference type="OrthoDB" id="9806995at2"/>
<keyword evidence="5" id="KW-0812">Transmembrane</keyword>
<dbReference type="SMART" id="SM00387">
    <property type="entry name" value="HATPase_c"/>
    <property type="match status" value="1"/>
</dbReference>
<evidence type="ECO:0000313" key="9">
    <source>
        <dbReference type="Proteomes" id="UP000268007"/>
    </source>
</evidence>
<organism evidence="8 9">
    <name type="scientific">Mucilaginibacter gracilis</name>
    <dbReference type="NCBI Taxonomy" id="423350"/>
    <lineage>
        <taxon>Bacteria</taxon>
        <taxon>Pseudomonadati</taxon>
        <taxon>Bacteroidota</taxon>
        <taxon>Sphingobacteriia</taxon>
        <taxon>Sphingobacteriales</taxon>
        <taxon>Sphingobacteriaceae</taxon>
        <taxon>Mucilaginibacter</taxon>
    </lineage>
</organism>
<dbReference type="InterPro" id="IPR003661">
    <property type="entry name" value="HisK_dim/P_dom"/>
</dbReference>
<evidence type="ECO:0000313" key="8">
    <source>
        <dbReference type="EMBL" id="RKR83650.1"/>
    </source>
</evidence>
<feature type="transmembrane region" description="Helical" evidence="5">
    <location>
        <begin position="327"/>
        <end position="345"/>
    </location>
</feature>
<evidence type="ECO:0000256" key="3">
    <source>
        <dbReference type="ARBA" id="ARBA00022553"/>
    </source>
</evidence>